<evidence type="ECO:0000256" key="6">
    <source>
        <dbReference type="ARBA" id="ARBA00022695"/>
    </source>
</evidence>
<name>A0A368GZV5_ANCCA</name>
<comment type="similarity">
    <text evidence="1 9">Belongs to the UDPGP type 1 family.</text>
</comment>
<feature type="binding site" evidence="11">
    <location>
        <position position="98"/>
    </location>
    <ligand>
        <name>UTP</name>
        <dbReference type="ChEBI" id="CHEBI:46398"/>
    </ligand>
</feature>
<proteinExistence type="inferred from homology"/>
<dbReference type="GO" id="GO:0005978">
    <property type="term" value="P:glycogen biosynthetic process"/>
    <property type="evidence" value="ECO:0007669"/>
    <property type="project" value="UniProtKB-UniPathway"/>
</dbReference>
<feature type="binding site" evidence="11">
    <location>
        <position position="418"/>
    </location>
    <ligand>
        <name>UTP</name>
        <dbReference type="ChEBI" id="CHEBI:46398"/>
    </ligand>
</feature>
<evidence type="ECO:0000256" key="3">
    <source>
        <dbReference type="ARBA" id="ARBA00012415"/>
    </source>
</evidence>
<dbReference type="GO" id="GO:0003983">
    <property type="term" value="F:UTP:glucose-1-phosphate uridylyltransferase activity"/>
    <property type="evidence" value="ECO:0007669"/>
    <property type="project" value="UniProtKB-EC"/>
</dbReference>
<evidence type="ECO:0000256" key="5">
    <source>
        <dbReference type="ARBA" id="ARBA00022679"/>
    </source>
</evidence>
<dbReference type="STRING" id="29170.A0A368GZV5"/>
<dbReference type="SUPFAM" id="SSF53448">
    <property type="entry name" value="Nucleotide-diphospho-sugar transferases"/>
    <property type="match status" value="1"/>
</dbReference>
<feature type="binding site" evidence="11">
    <location>
        <position position="215"/>
    </location>
    <ligand>
        <name>UTP</name>
        <dbReference type="ChEBI" id="CHEBI:46398"/>
    </ligand>
</feature>
<protein>
    <recommendedName>
        <fullName evidence="4 9">UTP--glucose-1-phosphate uridylyltransferase</fullName>
        <ecNumber evidence="3 9">2.7.7.9</ecNumber>
    </recommendedName>
</protein>
<feature type="binding site" evidence="11">
    <location>
        <position position="157"/>
    </location>
    <ligand>
        <name>UTP</name>
        <dbReference type="ChEBI" id="CHEBI:46398"/>
    </ligand>
</feature>
<dbReference type="CDD" id="cd00897">
    <property type="entry name" value="UGPase_euk"/>
    <property type="match status" value="1"/>
</dbReference>
<dbReference type="Pfam" id="PF01704">
    <property type="entry name" value="UDPGP"/>
    <property type="match status" value="2"/>
</dbReference>
<evidence type="ECO:0000256" key="8">
    <source>
        <dbReference type="ARBA" id="ARBA00047432"/>
    </source>
</evidence>
<dbReference type="PIRSF" id="PIRSF000806">
    <property type="entry name" value="UDPGP"/>
    <property type="match status" value="1"/>
</dbReference>
<dbReference type="InterPro" id="IPR016267">
    <property type="entry name" value="UDPGP_trans"/>
</dbReference>
<dbReference type="Gene3D" id="3.90.550.10">
    <property type="entry name" value="Spore Coat Polysaccharide Biosynthesis Protein SpsA, Chain A"/>
    <property type="match status" value="1"/>
</dbReference>
<dbReference type="SUPFAM" id="SSF51161">
    <property type="entry name" value="Trimeric LpxA-like enzymes"/>
    <property type="match status" value="1"/>
</dbReference>
<evidence type="ECO:0000256" key="10">
    <source>
        <dbReference type="PIRSR" id="PIRSR000806-1"/>
    </source>
</evidence>
<evidence type="ECO:0000256" key="1">
    <source>
        <dbReference type="ARBA" id="ARBA00010401"/>
    </source>
</evidence>
<feature type="binding site" evidence="11">
    <location>
        <position position="184"/>
    </location>
    <ligand>
        <name>UTP</name>
        <dbReference type="ChEBI" id="CHEBI:46398"/>
    </ligand>
</feature>
<comment type="function">
    <text evidence="7">UTP--glucose-1-phosphate uridylyltransferase catalyzing the conversion of glucose-1-phosphate into UDP-glucose, a crucial precursor for the production of glycogen.</text>
</comment>
<evidence type="ECO:0000256" key="9">
    <source>
        <dbReference type="PIRNR" id="PIRNR000806"/>
    </source>
</evidence>
<dbReference type="AlphaFoldDB" id="A0A368GZV5"/>
<evidence type="ECO:0000313" key="13">
    <source>
        <dbReference type="Proteomes" id="UP000252519"/>
    </source>
</evidence>
<dbReference type="InterPro" id="IPR002618">
    <property type="entry name" value="UDPGP_fam"/>
</dbReference>
<dbReference type="Proteomes" id="UP000252519">
    <property type="component" value="Unassembled WGS sequence"/>
</dbReference>
<accession>A0A368GZV5</accession>
<dbReference type="FunFam" id="3.90.550.10:FF:000002">
    <property type="entry name" value="UTP--glucose-1-phosphate uridylyltransferase"/>
    <property type="match status" value="1"/>
</dbReference>
<dbReference type="OrthoDB" id="932129at2759"/>
<reference evidence="12 13" key="1">
    <citation type="submission" date="2014-10" db="EMBL/GenBank/DDBJ databases">
        <title>Draft genome of the hookworm Ancylostoma caninum.</title>
        <authorList>
            <person name="Mitreva M."/>
        </authorList>
    </citation>
    <scope>NUCLEOTIDE SEQUENCE [LARGE SCALE GENOMIC DNA]</scope>
    <source>
        <strain evidence="12 13">Baltimore</strain>
    </source>
</reference>
<evidence type="ECO:0000256" key="7">
    <source>
        <dbReference type="ARBA" id="ARBA00023579"/>
    </source>
</evidence>
<dbReference type="EMBL" id="JOJR01000029">
    <property type="protein sequence ID" value="RCN49876.1"/>
    <property type="molecule type" value="Genomic_DNA"/>
</dbReference>
<comment type="catalytic activity">
    <reaction evidence="8">
        <text>alpha-D-glucose 1-phosphate + UTP + H(+) = UDP-alpha-D-glucose + diphosphate</text>
        <dbReference type="Rhea" id="RHEA:19889"/>
        <dbReference type="ChEBI" id="CHEBI:15378"/>
        <dbReference type="ChEBI" id="CHEBI:33019"/>
        <dbReference type="ChEBI" id="CHEBI:46398"/>
        <dbReference type="ChEBI" id="CHEBI:58601"/>
        <dbReference type="ChEBI" id="CHEBI:58885"/>
        <dbReference type="EC" id="2.7.7.9"/>
    </reaction>
    <physiologicalReaction direction="left-to-right" evidence="8">
        <dbReference type="Rhea" id="RHEA:19890"/>
    </physiologicalReaction>
</comment>
<evidence type="ECO:0000313" key="12">
    <source>
        <dbReference type="EMBL" id="RCN49876.1"/>
    </source>
</evidence>
<dbReference type="EC" id="2.7.7.9" evidence="3 9"/>
<evidence type="ECO:0000256" key="4">
    <source>
        <dbReference type="ARBA" id="ARBA00019048"/>
    </source>
</evidence>
<feature type="binding site" evidence="10">
    <location>
        <position position="185"/>
    </location>
    <ligand>
        <name>substrate</name>
    </ligand>
</feature>
<dbReference type="FunFam" id="2.160.10.10:FF:000001">
    <property type="entry name" value="UTP--glucose-1-phosphate uridylyltransferase"/>
    <property type="match status" value="1"/>
</dbReference>
<comment type="caution">
    <text evidence="12">The sequence shown here is derived from an EMBL/GenBank/DDBJ whole genome shotgun (WGS) entry which is preliminary data.</text>
</comment>
<dbReference type="InterPro" id="IPR011004">
    <property type="entry name" value="Trimer_LpxA-like_sf"/>
</dbReference>
<keyword evidence="5 9" id="KW-0808">Transferase</keyword>
<evidence type="ECO:0000256" key="2">
    <source>
        <dbReference type="ARBA" id="ARBA00011823"/>
    </source>
</evidence>
<keyword evidence="13" id="KW-1185">Reference proteome</keyword>
<dbReference type="Gene3D" id="2.160.10.10">
    <property type="entry name" value="Hexapeptide repeat proteins"/>
    <property type="match status" value="1"/>
</dbReference>
<evidence type="ECO:0000256" key="11">
    <source>
        <dbReference type="PIRSR" id="PIRSR000806-2"/>
    </source>
</evidence>
<dbReference type="InterPro" id="IPR029044">
    <property type="entry name" value="Nucleotide-diphossugar_trans"/>
</dbReference>
<gene>
    <name evidence="12" type="ORF">ANCCAN_04122</name>
</gene>
<dbReference type="GO" id="GO:0006011">
    <property type="term" value="P:UDP-alpha-D-glucose metabolic process"/>
    <property type="evidence" value="ECO:0007669"/>
    <property type="project" value="UniProtKB-UniRule"/>
</dbReference>
<dbReference type="PANTHER" id="PTHR43511">
    <property type="match status" value="1"/>
</dbReference>
<organism evidence="12 13">
    <name type="scientific">Ancylostoma caninum</name>
    <name type="common">Dog hookworm</name>
    <dbReference type="NCBI Taxonomy" id="29170"/>
    <lineage>
        <taxon>Eukaryota</taxon>
        <taxon>Metazoa</taxon>
        <taxon>Ecdysozoa</taxon>
        <taxon>Nematoda</taxon>
        <taxon>Chromadorea</taxon>
        <taxon>Rhabditida</taxon>
        <taxon>Rhabditina</taxon>
        <taxon>Rhabditomorpha</taxon>
        <taxon>Strongyloidea</taxon>
        <taxon>Ancylostomatidae</taxon>
        <taxon>Ancylostomatinae</taxon>
        <taxon>Ancylostoma</taxon>
    </lineage>
</organism>
<sequence length="522" mass="59465">MHFSAEERAELLNKLDEFFARAKVDDTEANVFRQLYRQFLEETHYIDWNSWKFIADDVQRNHADLPNFDASRKDVLDRLIVVKLNGGLGTTMGCDGPKSFIEVKDNLSFLDIARQQHEVFNKTHNSNVPLYLMNSFYTEEQTRQELGANSGVQTFCQSKCPRIWADSLLPVQGTGTNQEWYPPGHGNIFHALSASGVLDELLSQGRDIMFVSNIDNTGATLDLKIAQFACDEAVDYIMECTEKTQNDIKGGTLIDIAGQLMHLEIPQVPPEHLDEFCSTRTFKIFNTNNIWVNLRAVKERLGTISSEIIVNKKTLNGRGVIQLETSIGGCIRNFPRAYCKLHRIDQNIESQMRNASAYNVRLQRGRVASARLLNCEEDMHRTRTRLDETIKIGHKTQEILRIRSDSVHVGRHRFLPVKKSDDLLAISSNLYSLSAERSLVLNRNRPAPTVELGKFFQNVDDFHARFDDYPDILELDSLKVEGDVRFEKGVTLKGNVHIVNKSERQQTITAGSCINNEKIVFE</sequence>
<keyword evidence="6 9" id="KW-0548">Nucleotidyltransferase</keyword>
<comment type="subunit">
    <text evidence="2">Homooctamer.</text>
</comment>
<dbReference type="UniPathway" id="UPA00164"/>